<comment type="caution">
    <text evidence="3">The sequence shown here is derived from an EMBL/GenBank/DDBJ whole genome shotgun (WGS) entry which is preliminary data.</text>
</comment>
<evidence type="ECO:0000313" key="4">
    <source>
        <dbReference type="Proteomes" id="UP001206925"/>
    </source>
</evidence>
<evidence type="ECO:0000313" key="3">
    <source>
        <dbReference type="EMBL" id="KAI7743450.1"/>
    </source>
</evidence>
<dbReference type="AlphaFoldDB" id="A0AAD5CMH1"/>
<dbReference type="Gene3D" id="1.25.10.10">
    <property type="entry name" value="Leucine-rich Repeat Variant"/>
    <property type="match status" value="1"/>
</dbReference>
<feature type="domain" description="Putative E3 ubiquitin-protein ligase LIN ARM repeats" evidence="2">
    <location>
        <begin position="67"/>
        <end position="236"/>
    </location>
</feature>
<protein>
    <submittedName>
        <fullName evidence="3">Uncharacterized protein</fullName>
    </submittedName>
</protein>
<dbReference type="Pfam" id="PF23628">
    <property type="entry name" value="ARM_LIN_C"/>
    <property type="match status" value="1"/>
</dbReference>
<name>A0AAD5CMH1_AMBAR</name>
<dbReference type="PANTHER" id="PTHR35549">
    <property type="entry name" value="OS04G0584500 PROTEIN"/>
    <property type="match status" value="1"/>
</dbReference>
<keyword evidence="4" id="KW-1185">Reference proteome</keyword>
<dbReference type="Pfam" id="PF23654">
    <property type="entry name" value="ARM_LIN_2nd"/>
    <property type="match status" value="1"/>
</dbReference>
<proteinExistence type="predicted"/>
<feature type="domain" description="Putative E3 ubiquitin-protein ligase LIN ARM-like" evidence="1">
    <location>
        <begin position="238"/>
        <end position="451"/>
    </location>
</feature>
<evidence type="ECO:0000259" key="2">
    <source>
        <dbReference type="Pfam" id="PF23654"/>
    </source>
</evidence>
<dbReference type="EMBL" id="JAMZMK010007733">
    <property type="protein sequence ID" value="KAI7743450.1"/>
    <property type="molecule type" value="Genomic_DNA"/>
</dbReference>
<sequence>MSVVADEQPETMFTTLKSPEFWNSLEDDREELTWEDFQISQREYSGEYSTARDGFLFSGENSYRVEQAEIVQKVISKLCFSGLGKPEDEEEDDEDDSTTAEITTVYEMLANKPGLKYSLLKDVILDQLLMALSTSKEQGVIRASISILSSIISSNRSVIDEIKEKGLNLNDVANALKRDVHEAVVLIYLVSPSPNEIKTLELMQALVKIICSSRSSKSGVKSLCVTPQSASLMIIQVLVTAFDHSTNNTHLAAIVSPKVISCLVNVPRKGNLEDVTSLAAILVQCMRFDGQCRCHILQFTPVSLFVSLILSNDKHAILAGLEFYHELLRMPRSSSLSLLHTLREEGGIDMMCVLLLAIQQTQQEYKLLAASLLLQLDVLEESVDQVLNREVAIQTLLESVTCEENPDAQELAAFILSNIGGTYAWTGEPYTIAWLVKKAGLNSILHKNTVKNIDWSDDMLQV</sequence>
<dbReference type="InterPro" id="IPR055566">
    <property type="entry name" value="ARM_LIN"/>
</dbReference>
<dbReference type="InterPro" id="IPR016024">
    <property type="entry name" value="ARM-type_fold"/>
</dbReference>
<gene>
    <name evidence="3" type="ORF">M8C21_011301</name>
</gene>
<accession>A0AAD5CMH1</accession>
<evidence type="ECO:0000259" key="1">
    <source>
        <dbReference type="Pfam" id="PF23628"/>
    </source>
</evidence>
<dbReference type="InterPro" id="IPR011989">
    <property type="entry name" value="ARM-like"/>
</dbReference>
<dbReference type="PANTHER" id="PTHR35549:SF2">
    <property type="entry name" value="TRANSDUCIN_WD40 REPEAT-LIKE SUPERFAMILY PROTEIN"/>
    <property type="match status" value="1"/>
</dbReference>
<dbReference type="SUPFAM" id="SSF48371">
    <property type="entry name" value="ARM repeat"/>
    <property type="match status" value="1"/>
</dbReference>
<organism evidence="3 4">
    <name type="scientific">Ambrosia artemisiifolia</name>
    <name type="common">Common ragweed</name>
    <dbReference type="NCBI Taxonomy" id="4212"/>
    <lineage>
        <taxon>Eukaryota</taxon>
        <taxon>Viridiplantae</taxon>
        <taxon>Streptophyta</taxon>
        <taxon>Embryophyta</taxon>
        <taxon>Tracheophyta</taxon>
        <taxon>Spermatophyta</taxon>
        <taxon>Magnoliopsida</taxon>
        <taxon>eudicotyledons</taxon>
        <taxon>Gunneridae</taxon>
        <taxon>Pentapetalae</taxon>
        <taxon>asterids</taxon>
        <taxon>campanulids</taxon>
        <taxon>Asterales</taxon>
        <taxon>Asteraceae</taxon>
        <taxon>Asteroideae</taxon>
        <taxon>Heliantheae alliance</taxon>
        <taxon>Heliantheae</taxon>
        <taxon>Ambrosia</taxon>
    </lineage>
</organism>
<dbReference type="InterPro" id="IPR056514">
    <property type="entry name" value="ARM_LIN_2nd"/>
</dbReference>
<reference evidence="3" key="1">
    <citation type="submission" date="2022-06" db="EMBL/GenBank/DDBJ databases">
        <title>Uncovering the hologenomic basis of an extraordinary plant invasion.</title>
        <authorList>
            <person name="Bieker V.C."/>
            <person name="Martin M.D."/>
            <person name="Gilbert T."/>
            <person name="Hodgins K."/>
            <person name="Battlay P."/>
            <person name="Petersen B."/>
            <person name="Wilson J."/>
        </authorList>
    </citation>
    <scope>NUCLEOTIDE SEQUENCE</scope>
    <source>
        <strain evidence="3">AA19_3_7</strain>
        <tissue evidence="3">Leaf</tissue>
    </source>
</reference>
<dbReference type="Proteomes" id="UP001206925">
    <property type="component" value="Unassembled WGS sequence"/>
</dbReference>